<dbReference type="EMBL" id="FRAW01000027">
    <property type="protein sequence ID" value="SHK97333.1"/>
    <property type="molecule type" value="Genomic_DNA"/>
</dbReference>
<dbReference type="RefSeq" id="WP_095879354.1">
    <property type="nucleotide sequence ID" value="NZ_FRAW01000027.1"/>
</dbReference>
<keyword evidence="2" id="KW-1185">Reference proteome</keyword>
<reference evidence="2" key="1">
    <citation type="submission" date="2016-11" db="EMBL/GenBank/DDBJ databases">
        <authorList>
            <person name="Varghese N."/>
            <person name="Submissions S."/>
        </authorList>
    </citation>
    <scope>NUCLEOTIDE SEQUENCE [LARGE SCALE GENOMIC DNA]</scope>
    <source>
        <strain evidence="2">UWOS</strain>
    </source>
</reference>
<evidence type="ECO:0000313" key="1">
    <source>
        <dbReference type="EMBL" id="SHK97333.1"/>
    </source>
</evidence>
<protein>
    <submittedName>
        <fullName evidence="1">Uncharacterized protein</fullName>
    </submittedName>
</protein>
<dbReference type="AlphaFoldDB" id="A0A1M6WUD5"/>
<accession>A0A1M6WUD5</accession>
<dbReference type="Proteomes" id="UP000184275">
    <property type="component" value="Unassembled WGS sequence"/>
</dbReference>
<evidence type="ECO:0000313" key="2">
    <source>
        <dbReference type="Proteomes" id="UP000184275"/>
    </source>
</evidence>
<proteinExistence type="predicted"/>
<organism evidence="1 2">
    <name type="scientific">Fibrobacter intestinalis</name>
    <dbReference type="NCBI Taxonomy" id="28122"/>
    <lineage>
        <taxon>Bacteria</taxon>
        <taxon>Pseudomonadati</taxon>
        <taxon>Fibrobacterota</taxon>
        <taxon>Fibrobacteria</taxon>
        <taxon>Fibrobacterales</taxon>
        <taxon>Fibrobacteraceae</taxon>
        <taxon>Fibrobacter</taxon>
    </lineage>
</organism>
<name>A0A1M6WUD5_9BACT</name>
<sequence>MSFQFSSRIIILISVMMFLTACMEVEHHVYGSKKDVKVRFEILAHHSMVQLSDNQTGGDVMGDAATQFRAVGKGMVVKEYKREKNGETYDVVSGTFSANSKNKDFSDYAPLFEKDKIIIPTPFDNSEWDDDNSYLFTNSTYSVYVAKTLCPTASAAYTLRHNGQIREIDLKIKGDTYIAEFPILWWLNGNVDGVILTK</sequence>
<gene>
    <name evidence="1" type="ORF">SAMN05720469_12710</name>
</gene>